<organism evidence="1 2">
    <name type="scientific">Candidatus Amesbacteria bacterium GW2011_GWA1_47_20</name>
    <dbReference type="NCBI Taxonomy" id="1618354"/>
    <lineage>
        <taxon>Bacteria</taxon>
        <taxon>Candidatus Amesiibacteriota</taxon>
    </lineage>
</organism>
<feature type="non-terminal residue" evidence="1">
    <location>
        <position position="28"/>
    </location>
</feature>
<sequence>MKRWVILLIIVLAVGVGVWVRKPQGGSP</sequence>
<proteinExistence type="predicted"/>
<protein>
    <submittedName>
        <fullName evidence="1">Uncharacterized protein</fullName>
    </submittedName>
</protein>
<dbReference type="Proteomes" id="UP000034565">
    <property type="component" value="Unassembled WGS sequence"/>
</dbReference>
<dbReference type="EMBL" id="LCOA01000007">
    <property type="protein sequence ID" value="KKU69878.1"/>
    <property type="molecule type" value="Genomic_DNA"/>
</dbReference>
<comment type="caution">
    <text evidence="1">The sequence shown here is derived from an EMBL/GenBank/DDBJ whole genome shotgun (WGS) entry which is preliminary data.</text>
</comment>
<reference evidence="1 2" key="1">
    <citation type="journal article" date="2015" name="Nature">
        <title>rRNA introns, odd ribosomes, and small enigmatic genomes across a large radiation of phyla.</title>
        <authorList>
            <person name="Brown C.T."/>
            <person name="Hug L.A."/>
            <person name="Thomas B.C."/>
            <person name="Sharon I."/>
            <person name="Castelle C.J."/>
            <person name="Singh A."/>
            <person name="Wilkins M.J."/>
            <person name="Williams K.H."/>
            <person name="Banfield J.F."/>
        </authorList>
    </citation>
    <scope>NUCLEOTIDE SEQUENCE [LARGE SCALE GENOMIC DNA]</scope>
</reference>
<name>A0A0G1UV11_9BACT</name>
<dbReference type="AlphaFoldDB" id="A0A0G1UV11"/>
<evidence type="ECO:0000313" key="1">
    <source>
        <dbReference type="EMBL" id="KKU69878.1"/>
    </source>
</evidence>
<accession>A0A0G1UV11</accession>
<evidence type="ECO:0000313" key="2">
    <source>
        <dbReference type="Proteomes" id="UP000034565"/>
    </source>
</evidence>
<gene>
    <name evidence="1" type="ORF">UX92_C0007G0001</name>
</gene>